<dbReference type="AlphaFoldDB" id="A0A177CI88"/>
<feature type="compositionally biased region" description="Polar residues" evidence="1">
    <location>
        <begin position="611"/>
        <end position="633"/>
    </location>
</feature>
<feature type="compositionally biased region" description="Basic and acidic residues" evidence="1">
    <location>
        <begin position="183"/>
        <end position="193"/>
    </location>
</feature>
<dbReference type="InParanoid" id="A0A177CI88"/>
<evidence type="ECO:0000313" key="2">
    <source>
        <dbReference type="EMBL" id="OAG07223.1"/>
    </source>
</evidence>
<dbReference type="Proteomes" id="UP000077069">
    <property type="component" value="Unassembled WGS sequence"/>
</dbReference>
<feature type="compositionally biased region" description="Polar residues" evidence="1">
    <location>
        <begin position="370"/>
        <end position="383"/>
    </location>
</feature>
<feature type="compositionally biased region" description="Low complexity" evidence="1">
    <location>
        <begin position="582"/>
        <end position="597"/>
    </location>
</feature>
<feature type="compositionally biased region" description="Acidic residues" evidence="1">
    <location>
        <begin position="81"/>
        <end position="96"/>
    </location>
</feature>
<feature type="compositionally biased region" description="Basic and acidic residues" evidence="1">
    <location>
        <begin position="504"/>
        <end position="521"/>
    </location>
</feature>
<proteinExistence type="predicted"/>
<protein>
    <submittedName>
        <fullName evidence="2">Uncharacterized protein</fullName>
    </submittedName>
</protein>
<dbReference type="OrthoDB" id="3946796at2759"/>
<feature type="compositionally biased region" description="Basic and acidic residues" evidence="1">
    <location>
        <begin position="8"/>
        <end position="18"/>
    </location>
</feature>
<feature type="compositionally biased region" description="Basic and acidic residues" evidence="1">
    <location>
        <begin position="146"/>
        <end position="162"/>
    </location>
</feature>
<dbReference type="STRING" id="1460663.A0A177CI88"/>
<feature type="compositionally biased region" description="Low complexity" evidence="1">
    <location>
        <begin position="300"/>
        <end position="314"/>
    </location>
</feature>
<feature type="compositionally biased region" description="Basic and acidic residues" evidence="1">
    <location>
        <begin position="554"/>
        <end position="577"/>
    </location>
</feature>
<feature type="compositionally biased region" description="Polar residues" evidence="1">
    <location>
        <begin position="224"/>
        <end position="247"/>
    </location>
</feature>
<feature type="region of interest" description="Disordered" evidence="1">
    <location>
        <begin position="183"/>
        <end position="322"/>
    </location>
</feature>
<feature type="region of interest" description="Disordered" evidence="1">
    <location>
        <begin position="335"/>
        <end position="657"/>
    </location>
</feature>
<keyword evidence="3" id="KW-1185">Reference proteome</keyword>
<evidence type="ECO:0000256" key="1">
    <source>
        <dbReference type="SAM" id="MobiDB-lite"/>
    </source>
</evidence>
<feature type="compositionally biased region" description="Low complexity" evidence="1">
    <location>
        <begin position="640"/>
        <end position="652"/>
    </location>
</feature>
<feature type="compositionally biased region" description="Basic residues" evidence="1">
    <location>
        <begin position="56"/>
        <end position="77"/>
    </location>
</feature>
<feature type="region of interest" description="Disordered" evidence="1">
    <location>
        <begin position="1"/>
        <end position="171"/>
    </location>
</feature>
<dbReference type="GeneID" id="28761750"/>
<accession>A0A177CI88</accession>
<feature type="region of interest" description="Disordered" evidence="1">
    <location>
        <begin position="674"/>
        <end position="736"/>
    </location>
</feature>
<feature type="compositionally biased region" description="Pro residues" evidence="1">
    <location>
        <begin position="532"/>
        <end position="544"/>
    </location>
</feature>
<feature type="compositionally biased region" description="Basic and acidic residues" evidence="1">
    <location>
        <begin position="454"/>
        <end position="470"/>
    </location>
</feature>
<dbReference type="EMBL" id="KV441551">
    <property type="protein sequence ID" value="OAG07223.1"/>
    <property type="molecule type" value="Genomic_DNA"/>
</dbReference>
<evidence type="ECO:0000313" key="3">
    <source>
        <dbReference type="Proteomes" id="UP000077069"/>
    </source>
</evidence>
<organism evidence="2 3">
    <name type="scientific">Paraphaeosphaeria sporulosa</name>
    <dbReference type="NCBI Taxonomy" id="1460663"/>
    <lineage>
        <taxon>Eukaryota</taxon>
        <taxon>Fungi</taxon>
        <taxon>Dikarya</taxon>
        <taxon>Ascomycota</taxon>
        <taxon>Pezizomycotina</taxon>
        <taxon>Dothideomycetes</taxon>
        <taxon>Pleosporomycetidae</taxon>
        <taxon>Pleosporales</taxon>
        <taxon>Massarineae</taxon>
        <taxon>Didymosphaeriaceae</taxon>
        <taxon>Paraphaeosphaeria</taxon>
    </lineage>
</organism>
<name>A0A177CI88_9PLEO</name>
<sequence length="736" mass="80061">MRVTRAASRAEHVHHADDDANDASIPHADQDRVPLGEVSANTVFDPDNTDAPAKKIAAKKGKAKSTAKKGAKGKKAKTTQEEEAEDVDTAPADEDQSQPAERPVSDAGVDERAEDATADAAQAPVIEEPPATSPSRPVRMTRRQLAKQEEDFSKSLRARDPPELEAVEEDTVAAAQEISSFKVREALKDKPEENIALSSQEQTEAGEEQVVEPQDAVLEPPQEFTEQLTQVQEQPATIPQENDQDPATPTVEEQALTNADVPEQDVGTPSLEVTEPEPKVLASEKPVDEAATPATSVTPSRAISRSSTRSASRTPMRLEESISAIDDLEEALENVGRSMPSFDQLADDKSPRKARFSRTASPGKPPRQTGPRTSMSPKVSRNPSLGPRSMKSTGLSRASSVRAPLKERTGSGETTDYLASKRRPISMTFAPPPPPAKSNKAPTTSDFQLPGERIAAELKAKKEERVKRMAEVGPAKARPISMPPPPKSTKPPTKSDFQLPGERIAAELKAKKEERLKRMAEGDASAPRQVSLPPPPKSSKPPTVPKFQLPGEKFAAEMKARKEERLKREAEEAEAAKKTAFKARPAPARKPVAAPVRQTAASQARERIMSKENTSGPTIQPLQRSSSVTTNKRASIVQARSVSTSSSNRNSVIGNPGAAKLAPADAVVFKNKGREVFNRDRLEKEARENERREKEEAAKRARLEAAERGRIASREWAKKQLEKRQGEARRARETTS</sequence>
<reference evidence="2 3" key="1">
    <citation type="submission" date="2016-05" db="EMBL/GenBank/DDBJ databases">
        <title>Comparative analysis of secretome profiles of manganese(II)-oxidizing ascomycete fungi.</title>
        <authorList>
            <consortium name="DOE Joint Genome Institute"/>
            <person name="Zeiner C.A."/>
            <person name="Purvine S.O."/>
            <person name="Zink E.M."/>
            <person name="Wu S."/>
            <person name="Pasa-Tolic L."/>
            <person name="Chaput D.L."/>
            <person name="Haridas S."/>
            <person name="Grigoriev I.V."/>
            <person name="Santelli C.M."/>
            <person name="Hansel C.M."/>
        </authorList>
    </citation>
    <scope>NUCLEOTIDE SEQUENCE [LARGE SCALE GENOMIC DNA]</scope>
    <source>
        <strain evidence="2 3">AP3s5-JAC2a</strain>
    </source>
</reference>
<feature type="compositionally biased region" description="Polar residues" evidence="1">
    <location>
        <begin position="390"/>
        <end position="399"/>
    </location>
</feature>
<dbReference type="RefSeq" id="XP_018037588.1">
    <property type="nucleotide sequence ID" value="XM_018178264.1"/>
</dbReference>
<gene>
    <name evidence="2" type="ORF">CC84DRAFT_1163442</name>
</gene>